<proteinExistence type="predicted"/>
<evidence type="ECO:0000313" key="2">
    <source>
        <dbReference type="EMBL" id="VDK22828.1"/>
    </source>
</evidence>
<dbReference type="EMBL" id="UYRR01006637">
    <property type="protein sequence ID" value="VDK22828.1"/>
    <property type="molecule type" value="Genomic_DNA"/>
</dbReference>
<protein>
    <submittedName>
        <fullName evidence="2 4">Uncharacterized protein</fullName>
    </submittedName>
</protein>
<reference evidence="2 3" key="2">
    <citation type="submission" date="2018-11" db="EMBL/GenBank/DDBJ databases">
        <authorList>
            <consortium name="Pathogen Informatics"/>
        </authorList>
    </citation>
    <scope>NUCLEOTIDE SEQUENCE [LARGE SCALE GENOMIC DNA]</scope>
</reference>
<dbReference type="Proteomes" id="UP000267096">
    <property type="component" value="Unassembled WGS sequence"/>
</dbReference>
<evidence type="ECO:0000256" key="1">
    <source>
        <dbReference type="SAM" id="MobiDB-lite"/>
    </source>
</evidence>
<reference evidence="4" key="1">
    <citation type="submission" date="2017-02" db="UniProtKB">
        <authorList>
            <consortium name="WormBaseParasite"/>
        </authorList>
    </citation>
    <scope>IDENTIFICATION</scope>
</reference>
<organism evidence="4">
    <name type="scientific">Anisakis simplex</name>
    <name type="common">Herring worm</name>
    <dbReference type="NCBI Taxonomy" id="6269"/>
    <lineage>
        <taxon>Eukaryota</taxon>
        <taxon>Metazoa</taxon>
        <taxon>Ecdysozoa</taxon>
        <taxon>Nematoda</taxon>
        <taxon>Chromadorea</taxon>
        <taxon>Rhabditida</taxon>
        <taxon>Spirurina</taxon>
        <taxon>Ascaridomorpha</taxon>
        <taxon>Ascaridoidea</taxon>
        <taxon>Anisakidae</taxon>
        <taxon>Anisakis</taxon>
        <taxon>Anisakis simplex complex</taxon>
    </lineage>
</organism>
<keyword evidence="3" id="KW-1185">Reference proteome</keyword>
<dbReference type="WBParaSite" id="ASIM_0000417701-mRNA-1">
    <property type="protein sequence ID" value="ASIM_0000417701-mRNA-1"/>
    <property type="gene ID" value="ASIM_0000417701"/>
</dbReference>
<evidence type="ECO:0000313" key="4">
    <source>
        <dbReference type="WBParaSite" id="ASIM_0000417701-mRNA-1"/>
    </source>
</evidence>
<feature type="region of interest" description="Disordered" evidence="1">
    <location>
        <begin position="1"/>
        <end position="51"/>
    </location>
</feature>
<feature type="compositionally biased region" description="Basic and acidic residues" evidence="1">
    <location>
        <begin position="37"/>
        <end position="51"/>
    </location>
</feature>
<name>A0A0M3J9B5_ANISI</name>
<dbReference type="AlphaFoldDB" id="A0A0M3J9B5"/>
<accession>A0A0M3J9B5</accession>
<gene>
    <name evidence="2" type="ORF">ASIM_LOCUS3998</name>
</gene>
<sequence>MNRPKIAPKPKFVQSLNDDDRRFPQQQQQKPQIRSQTSKDEIDSDYDKPRKDIDDVAEVNWRLGRLGSFTLFLD</sequence>
<evidence type="ECO:0000313" key="3">
    <source>
        <dbReference type="Proteomes" id="UP000267096"/>
    </source>
</evidence>